<dbReference type="KEGG" id="aol:S58_14950"/>
<gene>
    <name evidence="1" type="ORF">S58_14950</name>
</gene>
<sequence length="82" mass="9036">MLFQILTSPVSGPFRMVSWIGGAIRDAVDTKMNDPAEIKRALAALEQQLEAGSLSEQDYERMEMELIERLQSSLRHGSGNGG</sequence>
<dbReference type="PATRIC" id="fig|1245469.3.peg.1531"/>
<accession>M4Z2N1</accession>
<dbReference type="EMBL" id="AP012603">
    <property type="protein sequence ID" value="BAM87503.1"/>
    <property type="molecule type" value="Genomic_DNA"/>
</dbReference>
<dbReference type="Pfam" id="PF05120">
    <property type="entry name" value="GvpG"/>
    <property type="match status" value="1"/>
</dbReference>
<dbReference type="STRING" id="1245469.S58_14950"/>
<dbReference type="GeneID" id="301815435"/>
<keyword evidence="2" id="KW-1185">Reference proteome</keyword>
<dbReference type="eggNOG" id="ENOG5031BIW">
    <property type="taxonomic scope" value="Bacteria"/>
</dbReference>
<dbReference type="HOGENOM" id="CLU_162460_3_0_5"/>
<dbReference type="OrthoDB" id="8243288at2"/>
<dbReference type="AlphaFoldDB" id="M4Z2N1"/>
<evidence type="ECO:0000313" key="2">
    <source>
        <dbReference type="Proteomes" id="UP000011841"/>
    </source>
</evidence>
<reference evidence="1 2" key="1">
    <citation type="journal article" date="2013" name="Appl. Environ. Microbiol.">
        <title>Genome analysis suggests that the soil oligotrophic bacterium Agromonas oligotrophica (Bradyrhizobium oligotrophicum) is a nitrogen-fixing symbiont of Aeschynomene indica.</title>
        <authorList>
            <person name="Okubo T."/>
            <person name="Fukushima S."/>
            <person name="Itakura M."/>
            <person name="Oshima K."/>
            <person name="Longtonglang A."/>
            <person name="Teaumroong N."/>
            <person name="Mitsui H."/>
            <person name="Hattori M."/>
            <person name="Hattori R."/>
            <person name="Hattori T."/>
            <person name="Minamisawa K."/>
        </authorList>
    </citation>
    <scope>NUCLEOTIDE SEQUENCE [LARGE SCALE GENOMIC DNA]</scope>
    <source>
        <strain evidence="1 2">S58</strain>
    </source>
</reference>
<evidence type="ECO:0000313" key="1">
    <source>
        <dbReference type="EMBL" id="BAM87503.1"/>
    </source>
</evidence>
<dbReference type="InterPro" id="IPR007804">
    <property type="entry name" value="GvpG"/>
</dbReference>
<name>M4Z2N1_9BRAD</name>
<dbReference type="RefSeq" id="WP_015664634.1">
    <property type="nucleotide sequence ID" value="NC_020453.1"/>
</dbReference>
<protein>
    <submittedName>
        <fullName evidence="1">Putative gas vesicle synthesis protein, GvpG-like</fullName>
    </submittedName>
</protein>
<proteinExistence type="predicted"/>
<dbReference type="Proteomes" id="UP000011841">
    <property type="component" value="Chromosome"/>
</dbReference>
<organism evidence="1 2">
    <name type="scientific">Bradyrhizobium oligotrophicum S58</name>
    <dbReference type="NCBI Taxonomy" id="1245469"/>
    <lineage>
        <taxon>Bacteria</taxon>
        <taxon>Pseudomonadati</taxon>
        <taxon>Pseudomonadota</taxon>
        <taxon>Alphaproteobacteria</taxon>
        <taxon>Hyphomicrobiales</taxon>
        <taxon>Nitrobacteraceae</taxon>
        <taxon>Bradyrhizobium</taxon>
    </lineage>
</organism>